<dbReference type="RefSeq" id="WP_161821091.1">
    <property type="nucleotide sequence ID" value="NZ_LSRS01000002.1"/>
</dbReference>
<dbReference type="NCBIfam" id="TIGR01214">
    <property type="entry name" value="rmlD"/>
    <property type="match status" value="1"/>
</dbReference>
<evidence type="ECO:0000256" key="2">
    <source>
        <dbReference type="RuleBase" id="RU364082"/>
    </source>
</evidence>
<comment type="caution">
    <text evidence="4">The sequence shown here is derived from an EMBL/GenBank/DDBJ whole genome shotgun (WGS) entry which is preliminary data.</text>
</comment>
<feature type="domain" description="RmlD-like substrate binding" evidence="3">
    <location>
        <begin position="1"/>
        <end position="278"/>
    </location>
</feature>
<name>A0A9D2WQT7_9FIRM</name>
<dbReference type="GO" id="GO:0019305">
    <property type="term" value="P:dTDP-rhamnose biosynthetic process"/>
    <property type="evidence" value="ECO:0007669"/>
    <property type="project" value="TreeGrafter"/>
</dbReference>
<dbReference type="Gene3D" id="3.40.50.720">
    <property type="entry name" value="NAD(P)-binding Rossmann-like Domain"/>
    <property type="match status" value="1"/>
</dbReference>
<keyword evidence="2" id="KW-0521">NADP</keyword>
<dbReference type="Gene3D" id="3.90.25.10">
    <property type="entry name" value="UDP-galactose 4-epimerase, domain 1"/>
    <property type="match status" value="1"/>
</dbReference>
<dbReference type="EMBL" id="LSRS01000002">
    <property type="protein sequence ID" value="KAF1085937.1"/>
    <property type="molecule type" value="Genomic_DNA"/>
</dbReference>
<evidence type="ECO:0000256" key="1">
    <source>
        <dbReference type="ARBA" id="ARBA00010944"/>
    </source>
</evidence>
<sequence>MTILVTGASGMLGQDVVAEFRSRNAKVIAKDHLSLDITKLEHVTQVISRCKPAIVINCAAYTDVDGAESEPQKAYLINGLGPRNLALACRKIQAVMVQISTDYVFDGKQKHPYGIYEPTNPLNIYGKSKLWGERSVQDILKSVYIIRTSWLFGLGGKNFVETMLGLGNKDKSIQVVDDQFGCPTFTEDLAQAVADLVQTDCYGIYHITNQNPTSWFKFAETIFRKCNAQNKIIPCQTKEMDRPAKRPGFTVLDPFPMRETIGYLLPGWDNALSRYLAKRGKL</sequence>
<proteinExistence type="inferred from homology"/>
<comment type="pathway">
    <text evidence="2">Carbohydrate biosynthesis; dTDP-L-rhamnose biosynthesis.</text>
</comment>
<dbReference type="EC" id="1.1.1.133" evidence="2"/>
<evidence type="ECO:0000313" key="4">
    <source>
        <dbReference type="EMBL" id="KAF1085937.1"/>
    </source>
</evidence>
<dbReference type="InterPro" id="IPR036291">
    <property type="entry name" value="NAD(P)-bd_dom_sf"/>
</dbReference>
<dbReference type="FunFam" id="3.40.50.720:FF:000159">
    <property type="entry name" value="dTDP-4-dehydrorhamnose reductase"/>
    <property type="match status" value="1"/>
</dbReference>
<dbReference type="GO" id="GO:0005829">
    <property type="term" value="C:cytosol"/>
    <property type="evidence" value="ECO:0007669"/>
    <property type="project" value="TreeGrafter"/>
</dbReference>
<reference evidence="4" key="1">
    <citation type="submission" date="2016-02" db="EMBL/GenBank/DDBJ databases">
        <title>Draft Genome Sequence of Sporotomaculum syntrophicum Strain FB, a Syntrophic Benzoate Degrader.</title>
        <authorList>
            <person name="Nobu M.K."/>
            <person name="Narihiro T."/>
            <person name="Qiu Y.-L."/>
            <person name="Ohashi A."/>
            <person name="Liu W.-T."/>
            <person name="Yuji S."/>
        </authorList>
    </citation>
    <scope>NUCLEOTIDE SEQUENCE</scope>
    <source>
        <strain evidence="4">FB</strain>
    </source>
</reference>
<accession>A0A9D2WQT7</accession>
<dbReference type="SUPFAM" id="SSF51735">
    <property type="entry name" value="NAD(P)-binding Rossmann-fold domains"/>
    <property type="match status" value="1"/>
</dbReference>
<comment type="similarity">
    <text evidence="1 2">Belongs to the dTDP-4-dehydrorhamnose reductase family.</text>
</comment>
<organism evidence="4 5">
    <name type="scientific">Sporotomaculum syntrophicum</name>
    <dbReference type="NCBI Taxonomy" id="182264"/>
    <lineage>
        <taxon>Bacteria</taxon>
        <taxon>Bacillati</taxon>
        <taxon>Bacillota</taxon>
        <taxon>Clostridia</taxon>
        <taxon>Eubacteriales</taxon>
        <taxon>Desulfallaceae</taxon>
        <taxon>Sporotomaculum</taxon>
    </lineage>
</organism>
<dbReference type="OrthoDB" id="9803892at2"/>
<protein>
    <recommendedName>
        <fullName evidence="2">dTDP-4-dehydrorhamnose reductase</fullName>
        <ecNumber evidence="2">1.1.1.133</ecNumber>
    </recommendedName>
</protein>
<evidence type="ECO:0000313" key="5">
    <source>
        <dbReference type="Proteomes" id="UP000798488"/>
    </source>
</evidence>
<dbReference type="AlphaFoldDB" id="A0A9D2WQT7"/>
<keyword evidence="5" id="KW-1185">Reference proteome</keyword>
<comment type="function">
    <text evidence="2">Catalyzes the reduction of dTDP-6-deoxy-L-lyxo-4-hexulose to yield dTDP-L-rhamnose.</text>
</comment>
<evidence type="ECO:0000259" key="3">
    <source>
        <dbReference type="Pfam" id="PF04321"/>
    </source>
</evidence>
<dbReference type="Proteomes" id="UP000798488">
    <property type="component" value="Unassembled WGS sequence"/>
</dbReference>
<dbReference type="GO" id="GO:0008831">
    <property type="term" value="F:dTDP-4-dehydrorhamnose reductase activity"/>
    <property type="evidence" value="ECO:0007669"/>
    <property type="project" value="UniProtKB-EC"/>
</dbReference>
<dbReference type="PANTHER" id="PTHR10491">
    <property type="entry name" value="DTDP-4-DEHYDRORHAMNOSE REDUCTASE"/>
    <property type="match status" value="1"/>
</dbReference>
<dbReference type="PANTHER" id="PTHR10491:SF4">
    <property type="entry name" value="METHIONINE ADENOSYLTRANSFERASE 2 SUBUNIT BETA"/>
    <property type="match status" value="1"/>
</dbReference>
<keyword evidence="2 4" id="KW-0560">Oxidoreductase</keyword>
<dbReference type="CDD" id="cd05254">
    <property type="entry name" value="dTDP_HR_like_SDR_e"/>
    <property type="match status" value="1"/>
</dbReference>
<dbReference type="Pfam" id="PF04321">
    <property type="entry name" value="RmlD_sub_bind"/>
    <property type="match status" value="1"/>
</dbReference>
<gene>
    <name evidence="4" type="primary">strL</name>
    <name evidence="4" type="ORF">SPSYN_00674</name>
</gene>
<dbReference type="InterPro" id="IPR005913">
    <property type="entry name" value="dTDP_dehydrorham_reduct"/>
</dbReference>
<dbReference type="InterPro" id="IPR029903">
    <property type="entry name" value="RmlD-like-bd"/>
</dbReference>